<evidence type="ECO:0000256" key="2">
    <source>
        <dbReference type="ARBA" id="ARBA00022723"/>
    </source>
</evidence>
<dbReference type="SUPFAM" id="SSF46626">
    <property type="entry name" value="Cytochrome c"/>
    <property type="match status" value="3"/>
</dbReference>
<organism evidence="7 8">
    <name type="scientific">Simkania negevensis</name>
    <dbReference type="NCBI Taxonomy" id="83561"/>
    <lineage>
        <taxon>Bacteria</taxon>
        <taxon>Pseudomonadati</taxon>
        <taxon>Chlamydiota</taxon>
        <taxon>Chlamydiia</taxon>
        <taxon>Parachlamydiales</taxon>
        <taxon>Simkaniaceae</taxon>
        <taxon>Simkania</taxon>
    </lineage>
</organism>
<evidence type="ECO:0000313" key="7">
    <source>
        <dbReference type="EMBL" id="MBN4066597.1"/>
    </source>
</evidence>
<keyword evidence="8" id="KW-1185">Reference proteome</keyword>
<dbReference type="Pfam" id="PF13442">
    <property type="entry name" value="Cytochrome_CBB3"/>
    <property type="match status" value="2"/>
</dbReference>
<keyword evidence="3 4" id="KW-0408">Iron</keyword>
<protein>
    <submittedName>
        <fullName evidence="7">C-type cytochrome</fullName>
    </submittedName>
</protein>
<feature type="transmembrane region" description="Helical" evidence="5">
    <location>
        <begin position="7"/>
        <end position="26"/>
    </location>
</feature>
<accession>A0ABS3AR83</accession>
<evidence type="ECO:0000256" key="4">
    <source>
        <dbReference type="PROSITE-ProRule" id="PRU00433"/>
    </source>
</evidence>
<evidence type="ECO:0000313" key="8">
    <source>
        <dbReference type="Proteomes" id="UP000722121"/>
    </source>
</evidence>
<keyword evidence="2 4" id="KW-0479">Metal-binding</keyword>
<dbReference type="PROSITE" id="PS51007">
    <property type="entry name" value="CYTC"/>
    <property type="match status" value="3"/>
</dbReference>
<dbReference type="Gene3D" id="1.10.760.10">
    <property type="entry name" value="Cytochrome c-like domain"/>
    <property type="match status" value="4"/>
</dbReference>
<keyword evidence="5" id="KW-0472">Membrane</keyword>
<feature type="domain" description="Cytochrome c" evidence="6">
    <location>
        <begin position="966"/>
        <end position="1055"/>
    </location>
</feature>
<dbReference type="InterPro" id="IPR036280">
    <property type="entry name" value="Multihaem_cyt_sf"/>
</dbReference>
<keyword evidence="5" id="KW-1133">Transmembrane helix</keyword>
<evidence type="ECO:0000256" key="1">
    <source>
        <dbReference type="ARBA" id="ARBA00022617"/>
    </source>
</evidence>
<dbReference type="Pfam" id="PF00034">
    <property type="entry name" value="Cytochrom_C"/>
    <property type="match status" value="1"/>
</dbReference>
<keyword evidence="1 4" id="KW-0349">Heme</keyword>
<feature type="domain" description="Cytochrome c" evidence="6">
    <location>
        <begin position="461"/>
        <end position="587"/>
    </location>
</feature>
<evidence type="ECO:0000256" key="3">
    <source>
        <dbReference type="ARBA" id="ARBA00023004"/>
    </source>
</evidence>
<name>A0ABS3AR83_9BACT</name>
<dbReference type="EMBL" id="JAFITR010000009">
    <property type="protein sequence ID" value="MBN4066597.1"/>
    <property type="molecule type" value="Genomic_DNA"/>
</dbReference>
<dbReference type="InterPro" id="IPR009056">
    <property type="entry name" value="Cyt_c-like_dom"/>
</dbReference>
<dbReference type="InterPro" id="IPR036909">
    <property type="entry name" value="Cyt_c-like_dom_sf"/>
</dbReference>
<evidence type="ECO:0000256" key="5">
    <source>
        <dbReference type="SAM" id="Phobius"/>
    </source>
</evidence>
<reference evidence="7 8" key="1">
    <citation type="submission" date="2021-02" db="EMBL/GenBank/DDBJ databases">
        <title>Activity-based single-cell genomes from oceanic crustal fluid captures similar information to metagenomic and metatranscriptomic surveys with orders of magnitude less sampling.</title>
        <authorList>
            <person name="D'Angelo T.S."/>
            <person name="Orcutt B.N."/>
        </authorList>
    </citation>
    <scope>NUCLEOTIDE SEQUENCE [LARGE SCALE GENOMIC DNA]</scope>
    <source>
        <strain evidence="7">AH-315-G07</strain>
    </source>
</reference>
<feature type="domain" description="Cytochrome c" evidence="6">
    <location>
        <begin position="799"/>
        <end position="895"/>
    </location>
</feature>
<sequence length="1285" mass="145136">MRTNWYQLFLIIFCFFAVVLLGAFLYTELFPSYRLYQNSYVAVEEFRAEYTGQPVPPFKKEIKQLIIKPQDNGPETIDRCTTCHVAMNLEHFSSTVLARDLNDNVVYDSSGKPLLERNPDYVWAKLDQKIASLERQGKKGEADKMRAVRYRTIEDMPVDMAKVLVMHPLIGDEVRPLEHHPMGKFGCTSCHSGNGRSVVAARAHGPVYDAMYQAAHEGPRPAFTESDPNNDPAFSRVYNHKPTIDLLFQTTPLLPGALMEAKCVQCHQPAKEEIAGVVARSDIILNKKERQLDAIRKGVTAEEESLMASVALKKKLLSVGYETTVVALEKRLEDPTATDVELDRTVGQLAFVKRAYGEGRGIEGVVARLTENMERILGNSRLVNLLEQKNATKDLNILKSFLDEHEPTQALAGTIFAKIAALSEGSHAMQMVRNAAEPMEQVYHMNSLVKEVSAGADLMLHSYNRGRELFFNQACYSCHRIDGLSRGSVGPDLSAEGFSYPWFIKESIVWPQADLKTSVMPNFHLDHSEVEDLMTFLMAQRNEQKVLADVEKERLLKAWEGGKKLSYEKPIAPTKIKDVVFAMKTFATEGCASCHQLEGFSSQVGFANEGNAHERAREKKWFADLFPRGVPGSQIVRMLQERKEEVEGHINRNAHSKGAIEEIEEEHPGVIESFYDNFQYAMRAQNDVYRRKEEEATTAEAKRVAADELAAWKRLVGDVRALYITEYGLGRRIAPVLNWTGVYRSKEWMIGHFKNPSLFTAKSFMPVFNFDESKFLSLDNMIDHLGKANAKGLREEWNREGFNPEAVYQALCSSCHGEHRLGNGPVAEMLYPIPKNLRNPTWLRNLTKERVIHSITHGVNGTPMPPWGEAAKIGEKSILSKEEIRIMTDWLFEPLAGAEIIKTEEDAPKWSYTPQDVVDEINKSPSVLYGTAVEHRDVGSYFVQKPAFYQGESPRYEIKQEYYTEGNLLEGERLFVINCAHCHGKQADGSGLRAAVMADAKPRMLTNFKWLQDKDDMHLLRTIKFGVPGTSMIPLGDEVDPVQRMQIVMFIRELTKEKQQQETLQNVLYTVFGRAEQTVEAARTNEYKAYASTQKNYDEAAVVRKELYLQIENRSASPEQAAAAYAKELSLLQQLQQKKEGDEKFLALIQLIKQERALLDATGQQVIGAQWDADLFSHYIAIVEAASSPIDYTNGKLLYSAVEGGEDHLQNRVTTMEGAIDTHIVELEQFAQTLQALLPSVEKEEKLAKVRVDLNVFADLKATLAKDLEQIKTMRAQQKEIIDQL</sequence>
<gene>
    <name evidence="7" type="ORF">JYU14_00750</name>
</gene>
<dbReference type="PANTHER" id="PTHR33751:SF1">
    <property type="entry name" value="CBB3-TYPE CYTOCHROME C OXIDASE SUBUNIT FIXP"/>
    <property type="match status" value="1"/>
</dbReference>
<dbReference type="InterPro" id="IPR050597">
    <property type="entry name" value="Cytochrome_c_Oxidase_Subunit"/>
</dbReference>
<dbReference type="PANTHER" id="PTHR33751">
    <property type="entry name" value="CBB3-TYPE CYTOCHROME C OXIDASE SUBUNIT FIXP"/>
    <property type="match status" value="1"/>
</dbReference>
<dbReference type="Proteomes" id="UP000722121">
    <property type="component" value="Unassembled WGS sequence"/>
</dbReference>
<proteinExistence type="predicted"/>
<evidence type="ECO:0000259" key="6">
    <source>
        <dbReference type="PROSITE" id="PS51007"/>
    </source>
</evidence>
<comment type="caution">
    <text evidence="7">The sequence shown here is derived from an EMBL/GenBank/DDBJ whole genome shotgun (WGS) entry which is preliminary data.</text>
</comment>
<keyword evidence="5" id="KW-0812">Transmembrane</keyword>
<dbReference type="SUPFAM" id="SSF48695">
    <property type="entry name" value="Multiheme cytochromes"/>
    <property type="match status" value="1"/>
</dbReference>